<keyword evidence="1" id="KW-0547">Nucleotide-binding</keyword>
<dbReference type="InterPro" id="IPR010285">
    <property type="entry name" value="DNA_helicase_pif1-like_DEAD"/>
</dbReference>
<keyword evidence="1" id="KW-0378">Hydrolase</keyword>
<dbReference type="AlphaFoldDB" id="A0A1X6P171"/>
<gene>
    <name evidence="4" type="ORF">BU14_0277s0003</name>
</gene>
<dbReference type="OrthoDB" id="432234at2759"/>
<keyword evidence="1" id="KW-0234">DNA repair</keyword>
<dbReference type="PANTHER" id="PTHR47642:SF6">
    <property type="entry name" value="ATP-DEPENDENT DNA HELICASE"/>
    <property type="match status" value="1"/>
</dbReference>
<keyword evidence="1" id="KW-0347">Helicase</keyword>
<dbReference type="GO" id="GO:0000723">
    <property type="term" value="P:telomere maintenance"/>
    <property type="evidence" value="ECO:0007669"/>
    <property type="project" value="InterPro"/>
</dbReference>
<dbReference type="SMART" id="SM00382">
    <property type="entry name" value="AAA"/>
    <property type="match status" value="1"/>
</dbReference>
<dbReference type="Gene3D" id="3.40.50.300">
    <property type="entry name" value="P-loop containing nucleotide triphosphate hydrolases"/>
    <property type="match status" value="1"/>
</dbReference>
<dbReference type="GO" id="GO:0006281">
    <property type="term" value="P:DNA repair"/>
    <property type="evidence" value="ECO:0007669"/>
    <property type="project" value="UniProtKB-KW"/>
</dbReference>
<feature type="domain" description="AAA+ ATPase" evidence="3">
    <location>
        <begin position="395"/>
        <end position="536"/>
    </location>
</feature>
<dbReference type="InterPro" id="IPR027417">
    <property type="entry name" value="P-loop_NTPase"/>
</dbReference>
<comment type="similarity">
    <text evidence="1">Belongs to the helicase family.</text>
</comment>
<comment type="catalytic activity">
    <reaction evidence="1">
        <text>ATP + H2O = ADP + phosphate + H(+)</text>
        <dbReference type="Rhea" id="RHEA:13065"/>
        <dbReference type="ChEBI" id="CHEBI:15377"/>
        <dbReference type="ChEBI" id="CHEBI:15378"/>
        <dbReference type="ChEBI" id="CHEBI:30616"/>
        <dbReference type="ChEBI" id="CHEBI:43474"/>
        <dbReference type="ChEBI" id="CHEBI:456216"/>
        <dbReference type="EC" id="5.6.2.3"/>
    </reaction>
</comment>
<feature type="region of interest" description="Disordered" evidence="2">
    <location>
        <begin position="160"/>
        <end position="238"/>
    </location>
</feature>
<evidence type="ECO:0000313" key="4">
    <source>
        <dbReference type="EMBL" id="OSX74631.1"/>
    </source>
</evidence>
<keyword evidence="1" id="KW-0227">DNA damage</keyword>
<keyword evidence="1" id="KW-0067">ATP-binding</keyword>
<dbReference type="InterPro" id="IPR051055">
    <property type="entry name" value="PIF1_helicase"/>
</dbReference>
<dbReference type="Pfam" id="PF05970">
    <property type="entry name" value="PIF1"/>
    <property type="match status" value="1"/>
</dbReference>
<dbReference type="PANTHER" id="PTHR47642">
    <property type="entry name" value="ATP-DEPENDENT DNA HELICASE"/>
    <property type="match status" value="1"/>
</dbReference>
<evidence type="ECO:0000256" key="2">
    <source>
        <dbReference type="SAM" id="MobiDB-lite"/>
    </source>
</evidence>
<protein>
    <recommendedName>
        <fullName evidence="1">ATP-dependent DNA helicase</fullName>
        <ecNumber evidence="1">5.6.2.3</ecNumber>
    </recommendedName>
</protein>
<dbReference type="GO" id="GO:0016787">
    <property type="term" value="F:hydrolase activity"/>
    <property type="evidence" value="ECO:0007669"/>
    <property type="project" value="UniProtKB-KW"/>
</dbReference>
<evidence type="ECO:0000256" key="1">
    <source>
        <dbReference type="RuleBase" id="RU363044"/>
    </source>
</evidence>
<dbReference type="GO" id="GO:0006310">
    <property type="term" value="P:DNA recombination"/>
    <property type="evidence" value="ECO:0007669"/>
    <property type="project" value="UniProtKB-KW"/>
</dbReference>
<evidence type="ECO:0000313" key="5">
    <source>
        <dbReference type="Proteomes" id="UP000218209"/>
    </source>
</evidence>
<dbReference type="Proteomes" id="UP000218209">
    <property type="component" value="Unassembled WGS sequence"/>
</dbReference>
<organism evidence="4 5">
    <name type="scientific">Porphyra umbilicalis</name>
    <name type="common">Purple laver</name>
    <name type="synonym">Red alga</name>
    <dbReference type="NCBI Taxonomy" id="2786"/>
    <lineage>
        <taxon>Eukaryota</taxon>
        <taxon>Rhodophyta</taxon>
        <taxon>Bangiophyceae</taxon>
        <taxon>Bangiales</taxon>
        <taxon>Bangiaceae</taxon>
        <taxon>Porphyra</taxon>
    </lineage>
</organism>
<dbReference type="EC" id="5.6.2.3" evidence="1"/>
<reference evidence="4 5" key="1">
    <citation type="submission" date="2017-03" db="EMBL/GenBank/DDBJ databases">
        <title>WGS assembly of Porphyra umbilicalis.</title>
        <authorList>
            <person name="Brawley S.H."/>
            <person name="Blouin N.A."/>
            <person name="Ficko-Blean E."/>
            <person name="Wheeler G.L."/>
            <person name="Lohr M."/>
            <person name="Goodson H.V."/>
            <person name="Jenkins J.W."/>
            <person name="Blaby-Haas C.E."/>
            <person name="Helliwell K.E."/>
            <person name="Chan C."/>
            <person name="Marriage T."/>
            <person name="Bhattacharya D."/>
            <person name="Klein A.S."/>
            <person name="Badis Y."/>
            <person name="Brodie J."/>
            <person name="Cao Y."/>
            <person name="Collen J."/>
            <person name="Dittami S.M."/>
            <person name="Gachon C.M."/>
            <person name="Green B.R."/>
            <person name="Karpowicz S."/>
            <person name="Kim J.W."/>
            <person name="Kudahl U."/>
            <person name="Lin S."/>
            <person name="Michel G."/>
            <person name="Mittag M."/>
            <person name="Olson B.J."/>
            <person name="Pangilinan J."/>
            <person name="Peng Y."/>
            <person name="Qiu H."/>
            <person name="Shu S."/>
            <person name="Singer J.T."/>
            <person name="Smith A.G."/>
            <person name="Sprecher B.N."/>
            <person name="Wagner V."/>
            <person name="Wang W."/>
            <person name="Wang Z.-Y."/>
            <person name="Yan J."/>
            <person name="Yarish C."/>
            <person name="Zoeuner-Riek S."/>
            <person name="Zhuang Y."/>
            <person name="Zou Y."/>
            <person name="Lindquist E.A."/>
            <person name="Grimwood J."/>
            <person name="Barry K."/>
            <person name="Rokhsar D.S."/>
            <person name="Schmutz J."/>
            <person name="Stiller J.W."/>
            <person name="Grossman A.R."/>
            <person name="Prochnik S.E."/>
        </authorList>
    </citation>
    <scope>NUCLEOTIDE SEQUENCE [LARGE SCALE GENOMIC DNA]</scope>
    <source>
        <strain evidence="4">4086291</strain>
    </source>
</reference>
<keyword evidence="1" id="KW-0233">DNA recombination</keyword>
<name>A0A1X6P171_PORUM</name>
<comment type="cofactor">
    <cofactor evidence="1">
        <name>Mg(2+)</name>
        <dbReference type="ChEBI" id="CHEBI:18420"/>
    </cofactor>
</comment>
<proteinExistence type="inferred from homology"/>
<dbReference type="EMBL" id="KV918938">
    <property type="protein sequence ID" value="OSX74631.1"/>
    <property type="molecule type" value="Genomic_DNA"/>
</dbReference>
<dbReference type="InterPro" id="IPR003593">
    <property type="entry name" value="AAA+_ATPase"/>
</dbReference>
<evidence type="ECO:0000259" key="3">
    <source>
        <dbReference type="SMART" id="SM00382"/>
    </source>
</evidence>
<feature type="compositionally biased region" description="Polar residues" evidence="2">
    <location>
        <begin position="227"/>
        <end position="238"/>
    </location>
</feature>
<accession>A0A1X6P171</accession>
<dbReference type="GO" id="GO:0005524">
    <property type="term" value="F:ATP binding"/>
    <property type="evidence" value="ECO:0007669"/>
    <property type="project" value="UniProtKB-KW"/>
</dbReference>
<dbReference type="SUPFAM" id="SSF52540">
    <property type="entry name" value="P-loop containing nucleoside triphosphate hydrolases"/>
    <property type="match status" value="2"/>
</dbReference>
<keyword evidence="5" id="KW-1185">Reference proteome</keyword>
<sequence length="805" mass="86611">MPRGSLMVFGVFSTETEALCWLADPVRKEAISTVSVDGAPAAAGGGPGWLAICNSSLSSSFDLRHRGAQRALSLLSPLGAGVSVVRHFAVAEEALLWLAGRQPRDLLDVLGAELESDERQRAVTTDEEHDSVEVCNRVGTNKRPAPSSSFSCSDAAVQLHSSPRCGSEPNDDRSPRKRRKVGAEDISSRPTAPTVHGLAKEQRRVSGGKQLKPELSLRGGPPAALNPPSTTRDQAETTSSLNDIHILLKKFTAFYDNLYGHVPSTGDARSCTAGATDATKVTTVPSASVNLSKVSGTPTRPAGSACVETAPLMLSPTDTFSSLSDAPSSPRYRPPTIECPHGRHPPIVPAVAAVGGPHAPSPSVMQHDGVVELGPISSLANTGDYDALCERLASLLTSTFVSGGPGVGKTFVLRKYVALLRKTVAGDGEVVECAPTGSAAQTVKGDTYHSFFGFGMNYQPSSADGAVEASRLLATNRYSPIRRRLARVQVLFLDEISMIPADRLDIRWQLLVQSRSTTDAACVVYAFDPQFIEAIRDARFGLLSPALLSLFTERAVSEEVYKTVEVNVLHLMPTHDEVLSQHMKCFRLLSPNGHPPAFACHDRPALSKDRDPNATPIDLTTEPEPAVHAALAECVAFRVVPHCKGARVMYTSNAKKQLGLCHGSMGLICDYLPTGVPVIHFVNVSLPERVRLNSLGIRAAGDSWIQVECPMIEFEAPVLSKPGVVAVHKQVPFVLCWAITIHRSQSLTLHEAVVDLRRSFEAGMVHAAVSRVTDKDNLYVKSFTPGRLYADADAKRSYLSKWRRL</sequence>
<dbReference type="GO" id="GO:0043139">
    <property type="term" value="F:5'-3' DNA helicase activity"/>
    <property type="evidence" value="ECO:0007669"/>
    <property type="project" value="UniProtKB-EC"/>
</dbReference>